<organism evidence="1 2">
    <name type="scientific">Exocentrus adspersus</name>
    <dbReference type="NCBI Taxonomy" id="1586481"/>
    <lineage>
        <taxon>Eukaryota</taxon>
        <taxon>Metazoa</taxon>
        <taxon>Ecdysozoa</taxon>
        <taxon>Arthropoda</taxon>
        <taxon>Hexapoda</taxon>
        <taxon>Insecta</taxon>
        <taxon>Pterygota</taxon>
        <taxon>Neoptera</taxon>
        <taxon>Endopterygota</taxon>
        <taxon>Coleoptera</taxon>
        <taxon>Polyphaga</taxon>
        <taxon>Cucujiformia</taxon>
        <taxon>Chrysomeloidea</taxon>
        <taxon>Cerambycidae</taxon>
        <taxon>Lamiinae</taxon>
        <taxon>Acanthocinini</taxon>
        <taxon>Exocentrus</taxon>
    </lineage>
</organism>
<protein>
    <submittedName>
        <fullName evidence="1">Uncharacterized protein</fullName>
    </submittedName>
</protein>
<dbReference type="Proteomes" id="UP001159042">
    <property type="component" value="Unassembled WGS sequence"/>
</dbReference>
<accession>A0AAV8WAP9</accession>
<name>A0AAV8WAP9_9CUCU</name>
<keyword evidence="2" id="KW-1185">Reference proteome</keyword>
<reference evidence="1 2" key="1">
    <citation type="journal article" date="2023" name="Insect Mol. Biol.">
        <title>Genome sequencing provides insights into the evolution of gene families encoding plant cell wall-degrading enzymes in longhorned beetles.</title>
        <authorList>
            <person name="Shin N.R."/>
            <person name="Okamura Y."/>
            <person name="Kirsch R."/>
            <person name="Pauchet Y."/>
        </authorList>
    </citation>
    <scope>NUCLEOTIDE SEQUENCE [LARGE SCALE GENOMIC DNA]</scope>
    <source>
        <strain evidence="1">EAD_L_NR</strain>
    </source>
</reference>
<gene>
    <name evidence="1" type="ORF">NQ315_007876</name>
</gene>
<dbReference type="AlphaFoldDB" id="A0AAV8WAP9"/>
<evidence type="ECO:0000313" key="2">
    <source>
        <dbReference type="Proteomes" id="UP001159042"/>
    </source>
</evidence>
<proteinExistence type="predicted"/>
<sequence>MGACEDDGNWKPPMSKASAGYRGQIEGQQVNAVFPVYLHKQPLSCGDATEYDLPPNPLKAVFSHLHKQGLSICLGKTTGNEGALAGSMGPPGWACAQTHGASLVR</sequence>
<dbReference type="EMBL" id="JANEYG010000006">
    <property type="protein sequence ID" value="KAJ8922841.1"/>
    <property type="molecule type" value="Genomic_DNA"/>
</dbReference>
<comment type="caution">
    <text evidence="1">The sequence shown here is derived from an EMBL/GenBank/DDBJ whole genome shotgun (WGS) entry which is preliminary data.</text>
</comment>
<evidence type="ECO:0000313" key="1">
    <source>
        <dbReference type="EMBL" id="KAJ8922841.1"/>
    </source>
</evidence>